<dbReference type="Gene3D" id="3.90.1200.10">
    <property type="match status" value="1"/>
</dbReference>
<sequence>VKSVISSLSPDELHTIMQELAEILDCMQSYSNPWGTRICGVDRKDIYSGHVPDWHINACNDECSFYATLLQAAQAQDEEGRAMLEKAKKMPTLFPHDIVFTHGDLWYHNIMADQGHISSIVDWEWVGWLPEYWEYTSILWWTGIQMPWALQLALLPG</sequence>
<gene>
    <name evidence="2" type="ORF">EV421DRAFT_1663138</name>
</gene>
<evidence type="ECO:0000313" key="2">
    <source>
        <dbReference type="EMBL" id="KAK0421472.1"/>
    </source>
</evidence>
<dbReference type="PANTHER" id="PTHR21310:SF55">
    <property type="entry name" value="AMINOGLYCOSIDE PHOSPHOTRANSFERASE DOMAIN-CONTAINING PROTEIN"/>
    <property type="match status" value="1"/>
</dbReference>
<reference evidence="2" key="1">
    <citation type="submission" date="2023-06" db="EMBL/GenBank/DDBJ databases">
        <authorList>
            <consortium name="Lawrence Berkeley National Laboratory"/>
            <person name="Ahrendt S."/>
            <person name="Sahu N."/>
            <person name="Indic B."/>
            <person name="Wong-Bajracharya J."/>
            <person name="Merenyi Z."/>
            <person name="Ke H.-M."/>
            <person name="Monk M."/>
            <person name="Kocsube S."/>
            <person name="Drula E."/>
            <person name="Lipzen A."/>
            <person name="Balint B."/>
            <person name="Henrissat B."/>
            <person name="Andreopoulos B."/>
            <person name="Martin F.M."/>
            <person name="Harder C.B."/>
            <person name="Rigling D."/>
            <person name="Ford K.L."/>
            <person name="Foster G.D."/>
            <person name="Pangilinan J."/>
            <person name="Papanicolaou A."/>
            <person name="Barry K."/>
            <person name="LaButti K."/>
            <person name="Viragh M."/>
            <person name="Koriabine M."/>
            <person name="Yan M."/>
            <person name="Riley R."/>
            <person name="Champramary S."/>
            <person name="Plett K.L."/>
            <person name="Tsai I.J."/>
            <person name="Slot J."/>
            <person name="Sipos G."/>
            <person name="Plett J."/>
            <person name="Nagy L.G."/>
            <person name="Grigoriev I.V."/>
        </authorList>
    </citation>
    <scope>NUCLEOTIDE SEQUENCE</scope>
    <source>
        <strain evidence="2">FPL87.14</strain>
    </source>
</reference>
<evidence type="ECO:0000259" key="1">
    <source>
        <dbReference type="Pfam" id="PF01636"/>
    </source>
</evidence>
<dbReference type="PANTHER" id="PTHR21310">
    <property type="entry name" value="AMINOGLYCOSIDE PHOSPHOTRANSFERASE-RELATED-RELATED"/>
    <property type="match status" value="1"/>
</dbReference>
<dbReference type="SUPFAM" id="SSF56112">
    <property type="entry name" value="Protein kinase-like (PK-like)"/>
    <property type="match status" value="1"/>
</dbReference>
<name>A0AA39M597_9AGAR</name>
<keyword evidence="3" id="KW-1185">Reference proteome</keyword>
<protein>
    <recommendedName>
        <fullName evidence="1">Aminoglycoside phosphotransferase domain-containing protein</fullName>
    </recommendedName>
</protein>
<dbReference type="InterPro" id="IPR002575">
    <property type="entry name" value="Aminoglycoside_PTrfase"/>
</dbReference>
<proteinExistence type="predicted"/>
<dbReference type="EMBL" id="JAUEPT010000697">
    <property type="protein sequence ID" value="KAK0421472.1"/>
    <property type="molecule type" value="Genomic_DNA"/>
</dbReference>
<comment type="caution">
    <text evidence="2">The sequence shown here is derived from an EMBL/GenBank/DDBJ whole genome shotgun (WGS) entry which is preliminary data.</text>
</comment>
<dbReference type="InterPro" id="IPR051678">
    <property type="entry name" value="AGP_Transferase"/>
</dbReference>
<dbReference type="Pfam" id="PF01636">
    <property type="entry name" value="APH"/>
    <property type="match status" value="1"/>
</dbReference>
<evidence type="ECO:0000313" key="3">
    <source>
        <dbReference type="Proteomes" id="UP001175226"/>
    </source>
</evidence>
<dbReference type="Proteomes" id="UP001175226">
    <property type="component" value="Unassembled WGS sequence"/>
</dbReference>
<dbReference type="InterPro" id="IPR011009">
    <property type="entry name" value="Kinase-like_dom_sf"/>
</dbReference>
<organism evidence="2 3">
    <name type="scientific">Armillaria borealis</name>
    <dbReference type="NCBI Taxonomy" id="47425"/>
    <lineage>
        <taxon>Eukaryota</taxon>
        <taxon>Fungi</taxon>
        <taxon>Dikarya</taxon>
        <taxon>Basidiomycota</taxon>
        <taxon>Agaricomycotina</taxon>
        <taxon>Agaricomycetes</taxon>
        <taxon>Agaricomycetidae</taxon>
        <taxon>Agaricales</taxon>
        <taxon>Marasmiineae</taxon>
        <taxon>Physalacriaceae</taxon>
        <taxon>Armillaria</taxon>
    </lineage>
</organism>
<feature type="non-terminal residue" evidence="2">
    <location>
        <position position="1"/>
    </location>
</feature>
<feature type="non-terminal residue" evidence="2">
    <location>
        <position position="157"/>
    </location>
</feature>
<feature type="domain" description="Aminoglycoside phosphotransferase" evidence="1">
    <location>
        <begin position="8"/>
        <end position="148"/>
    </location>
</feature>
<dbReference type="AlphaFoldDB" id="A0AA39M597"/>
<accession>A0AA39M597</accession>